<keyword evidence="1" id="KW-1133">Transmembrane helix</keyword>
<accession>A0A9K3IFF1</accession>
<name>A0A9K3IFF1_HELAN</name>
<comment type="caution">
    <text evidence="2">The sequence shown here is derived from an EMBL/GenBank/DDBJ whole genome shotgun (WGS) entry which is preliminary data.</text>
</comment>
<sequence length="148" mass="17597">MKRILTLTFTFIPYHFHISVQDSFPMNKPRLLYKHRGSIHFKTLTMSFIHPLLIFFLLIGDCESLPPLYYQIRRPLQLLRRRTRVCFRRYYPITSAYHNSHGATIRRHDPVRSYHRVPPLIDAVSPTRFCLNQPPHLHPPPSVKSPEL</sequence>
<reference evidence="2" key="2">
    <citation type="submission" date="2020-06" db="EMBL/GenBank/DDBJ databases">
        <title>Helianthus annuus Genome sequencing and assembly Release 2.</title>
        <authorList>
            <person name="Gouzy J."/>
            <person name="Langlade N."/>
            <person name="Munos S."/>
        </authorList>
    </citation>
    <scope>NUCLEOTIDE SEQUENCE</scope>
    <source>
        <tissue evidence="2">Leaves</tissue>
    </source>
</reference>
<keyword evidence="1" id="KW-0472">Membrane</keyword>
<protein>
    <submittedName>
        <fullName evidence="2">Uncharacterized protein</fullName>
    </submittedName>
</protein>
<proteinExistence type="predicted"/>
<evidence type="ECO:0000313" key="2">
    <source>
        <dbReference type="EMBL" id="KAF5795722.1"/>
    </source>
</evidence>
<gene>
    <name evidence="2" type="ORF">HanXRQr2_Chr08g0343091</name>
</gene>
<keyword evidence="3" id="KW-1185">Reference proteome</keyword>
<dbReference type="EMBL" id="MNCJ02000323">
    <property type="protein sequence ID" value="KAF5795722.1"/>
    <property type="molecule type" value="Genomic_DNA"/>
</dbReference>
<evidence type="ECO:0000313" key="3">
    <source>
        <dbReference type="Proteomes" id="UP000215914"/>
    </source>
</evidence>
<organism evidence="2 3">
    <name type="scientific">Helianthus annuus</name>
    <name type="common">Common sunflower</name>
    <dbReference type="NCBI Taxonomy" id="4232"/>
    <lineage>
        <taxon>Eukaryota</taxon>
        <taxon>Viridiplantae</taxon>
        <taxon>Streptophyta</taxon>
        <taxon>Embryophyta</taxon>
        <taxon>Tracheophyta</taxon>
        <taxon>Spermatophyta</taxon>
        <taxon>Magnoliopsida</taxon>
        <taxon>eudicotyledons</taxon>
        <taxon>Gunneridae</taxon>
        <taxon>Pentapetalae</taxon>
        <taxon>asterids</taxon>
        <taxon>campanulids</taxon>
        <taxon>Asterales</taxon>
        <taxon>Asteraceae</taxon>
        <taxon>Asteroideae</taxon>
        <taxon>Heliantheae alliance</taxon>
        <taxon>Heliantheae</taxon>
        <taxon>Helianthus</taxon>
    </lineage>
</organism>
<keyword evidence="1" id="KW-0812">Transmembrane</keyword>
<dbReference type="Proteomes" id="UP000215914">
    <property type="component" value="Unassembled WGS sequence"/>
</dbReference>
<evidence type="ECO:0000256" key="1">
    <source>
        <dbReference type="SAM" id="Phobius"/>
    </source>
</evidence>
<dbReference type="Gramene" id="mRNA:HanXRQr2_Chr08g0343091">
    <property type="protein sequence ID" value="mRNA:HanXRQr2_Chr08g0343091"/>
    <property type="gene ID" value="HanXRQr2_Chr08g0343091"/>
</dbReference>
<reference evidence="2" key="1">
    <citation type="journal article" date="2017" name="Nature">
        <title>The sunflower genome provides insights into oil metabolism, flowering and Asterid evolution.</title>
        <authorList>
            <person name="Badouin H."/>
            <person name="Gouzy J."/>
            <person name="Grassa C.J."/>
            <person name="Murat F."/>
            <person name="Staton S.E."/>
            <person name="Cottret L."/>
            <person name="Lelandais-Briere C."/>
            <person name="Owens G.L."/>
            <person name="Carrere S."/>
            <person name="Mayjonade B."/>
            <person name="Legrand L."/>
            <person name="Gill N."/>
            <person name="Kane N.C."/>
            <person name="Bowers J.E."/>
            <person name="Hubner S."/>
            <person name="Bellec A."/>
            <person name="Berard A."/>
            <person name="Berges H."/>
            <person name="Blanchet N."/>
            <person name="Boniface M.C."/>
            <person name="Brunel D."/>
            <person name="Catrice O."/>
            <person name="Chaidir N."/>
            <person name="Claudel C."/>
            <person name="Donnadieu C."/>
            <person name="Faraut T."/>
            <person name="Fievet G."/>
            <person name="Helmstetter N."/>
            <person name="King M."/>
            <person name="Knapp S.J."/>
            <person name="Lai Z."/>
            <person name="Le Paslier M.C."/>
            <person name="Lippi Y."/>
            <person name="Lorenzon L."/>
            <person name="Mandel J.R."/>
            <person name="Marage G."/>
            <person name="Marchand G."/>
            <person name="Marquand E."/>
            <person name="Bret-Mestries E."/>
            <person name="Morien E."/>
            <person name="Nambeesan S."/>
            <person name="Nguyen T."/>
            <person name="Pegot-Espagnet P."/>
            <person name="Pouilly N."/>
            <person name="Raftis F."/>
            <person name="Sallet E."/>
            <person name="Schiex T."/>
            <person name="Thomas J."/>
            <person name="Vandecasteele C."/>
            <person name="Vares D."/>
            <person name="Vear F."/>
            <person name="Vautrin S."/>
            <person name="Crespi M."/>
            <person name="Mangin B."/>
            <person name="Burke J.M."/>
            <person name="Salse J."/>
            <person name="Munos S."/>
            <person name="Vincourt P."/>
            <person name="Rieseberg L.H."/>
            <person name="Langlade N.B."/>
        </authorList>
    </citation>
    <scope>NUCLEOTIDE SEQUENCE</scope>
    <source>
        <tissue evidence="2">Leaves</tissue>
    </source>
</reference>
<feature type="transmembrane region" description="Helical" evidence="1">
    <location>
        <begin position="48"/>
        <end position="72"/>
    </location>
</feature>
<dbReference type="AlphaFoldDB" id="A0A9K3IFF1"/>